<gene>
    <name evidence="3" type="ORF">JFN93_15470</name>
</gene>
<dbReference type="EMBL" id="JAEMHM010000012">
    <property type="protein sequence ID" value="MBJ6726117.1"/>
    <property type="molecule type" value="Genomic_DNA"/>
</dbReference>
<sequence>MAQQLFELLKKDHRQAEKLMTQIDSGSEEDREELFVTLQDALEKHMAMEEKHFYPQLKKIKEMKDLVEDALEEHEKAKNFLSQLEEMDVDDDEWISTFQEMREGILHHVQDEEKKVFPRCSDFMNQQQLQEIADKCLQMKEGTIPQASKGGGGKGKK</sequence>
<dbReference type="RefSeq" id="WP_199385007.1">
    <property type="nucleotide sequence ID" value="NZ_JAEMHM010000012.1"/>
</dbReference>
<evidence type="ECO:0000313" key="4">
    <source>
        <dbReference type="Proteomes" id="UP000636888"/>
    </source>
</evidence>
<organism evidence="3 4">
    <name type="scientific">Geomesophilobacter sediminis</name>
    <dbReference type="NCBI Taxonomy" id="2798584"/>
    <lineage>
        <taxon>Bacteria</taxon>
        <taxon>Pseudomonadati</taxon>
        <taxon>Thermodesulfobacteriota</taxon>
        <taxon>Desulfuromonadia</taxon>
        <taxon>Geobacterales</taxon>
        <taxon>Geobacteraceae</taxon>
        <taxon>Geomesophilobacter</taxon>
    </lineage>
</organism>
<dbReference type="Pfam" id="PF01814">
    <property type="entry name" value="Hemerythrin"/>
    <property type="match status" value="1"/>
</dbReference>
<comment type="caution">
    <text evidence="3">The sequence shown here is derived from an EMBL/GenBank/DDBJ whole genome shotgun (WGS) entry which is preliminary data.</text>
</comment>
<dbReference type="PANTHER" id="PTHR35585">
    <property type="entry name" value="HHE DOMAIN PROTEIN (AFU_ORTHOLOGUE AFUA_4G00730)"/>
    <property type="match status" value="1"/>
</dbReference>
<keyword evidence="1" id="KW-0175">Coiled coil</keyword>
<keyword evidence="4" id="KW-1185">Reference proteome</keyword>
<evidence type="ECO:0000259" key="2">
    <source>
        <dbReference type="Pfam" id="PF01814"/>
    </source>
</evidence>
<feature type="domain" description="Hemerythrin-like" evidence="2">
    <location>
        <begin position="6"/>
        <end position="120"/>
    </location>
</feature>
<accession>A0A8J7M0N5</accession>
<reference evidence="3" key="1">
    <citation type="submission" date="2020-12" db="EMBL/GenBank/DDBJ databases">
        <title>Geomonas sp. Red875, isolated from river sediment.</title>
        <authorList>
            <person name="Xu Z."/>
            <person name="Zhang Z."/>
            <person name="Masuda Y."/>
            <person name="Itoh H."/>
            <person name="Senoo K."/>
        </authorList>
    </citation>
    <scope>NUCLEOTIDE SEQUENCE</scope>
    <source>
        <strain evidence="3">Red875</strain>
    </source>
</reference>
<evidence type="ECO:0000313" key="3">
    <source>
        <dbReference type="EMBL" id="MBJ6726117.1"/>
    </source>
</evidence>
<evidence type="ECO:0000256" key="1">
    <source>
        <dbReference type="SAM" id="Coils"/>
    </source>
</evidence>
<protein>
    <submittedName>
        <fullName evidence="3">Hemerythrin domain-containing protein</fullName>
    </submittedName>
</protein>
<dbReference type="Gene3D" id="1.20.120.520">
    <property type="entry name" value="nmb1532 protein domain like"/>
    <property type="match status" value="1"/>
</dbReference>
<dbReference type="PANTHER" id="PTHR35585:SF1">
    <property type="entry name" value="HHE DOMAIN PROTEIN (AFU_ORTHOLOGUE AFUA_4G00730)"/>
    <property type="match status" value="1"/>
</dbReference>
<name>A0A8J7M0N5_9BACT</name>
<dbReference type="InterPro" id="IPR012312">
    <property type="entry name" value="Hemerythrin-like"/>
</dbReference>
<dbReference type="AlphaFoldDB" id="A0A8J7M0N5"/>
<dbReference type="Proteomes" id="UP000636888">
    <property type="component" value="Unassembled WGS sequence"/>
</dbReference>
<proteinExistence type="predicted"/>
<feature type="coiled-coil region" evidence="1">
    <location>
        <begin position="57"/>
        <end position="87"/>
    </location>
</feature>